<comment type="caution">
    <text evidence="2">The sequence shown here is derived from an EMBL/GenBank/DDBJ whole genome shotgun (WGS) entry which is preliminary data.</text>
</comment>
<dbReference type="EMBL" id="VLKE01000001">
    <property type="protein sequence ID" value="TWH68631.1"/>
    <property type="molecule type" value="Genomic_DNA"/>
</dbReference>
<dbReference type="InterPro" id="IPR011659">
    <property type="entry name" value="WD40"/>
</dbReference>
<dbReference type="Pfam" id="PF07676">
    <property type="entry name" value="PD40"/>
    <property type="match status" value="2"/>
</dbReference>
<dbReference type="SUPFAM" id="SSF82171">
    <property type="entry name" value="DPP6 N-terminal domain-like"/>
    <property type="match status" value="1"/>
</dbReference>
<feature type="signal peptide" evidence="1">
    <location>
        <begin position="1"/>
        <end position="29"/>
    </location>
</feature>
<keyword evidence="1" id="KW-0732">Signal</keyword>
<evidence type="ECO:0000313" key="3">
    <source>
        <dbReference type="Proteomes" id="UP000319825"/>
    </source>
</evidence>
<organism evidence="2 3">
    <name type="scientific">Micromonospora olivasterospora</name>
    <dbReference type="NCBI Taxonomy" id="1880"/>
    <lineage>
        <taxon>Bacteria</taxon>
        <taxon>Bacillati</taxon>
        <taxon>Actinomycetota</taxon>
        <taxon>Actinomycetes</taxon>
        <taxon>Micromonosporales</taxon>
        <taxon>Micromonosporaceae</taxon>
        <taxon>Micromonospora</taxon>
    </lineage>
</organism>
<evidence type="ECO:0000313" key="2">
    <source>
        <dbReference type="EMBL" id="TWH68631.1"/>
    </source>
</evidence>
<dbReference type="RefSeq" id="WP_145775394.1">
    <property type="nucleotide sequence ID" value="NZ_BAAATQ010000104.1"/>
</dbReference>
<dbReference type="Proteomes" id="UP000319825">
    <property type="component" value="Unassembled WGS sequence"/>
</dbReference>
<keyword evidence="3" id="KW-1185">Reference proteome</keyword>
<name>A0A562ICA9_MICOL</name>
<reference evidence="2 3" key="1">
    <citation type="submission" date="2019-07" db="EMBL/GenBank/DDBJ databases">
        <title>R&amp;d 2014.</title>
        <authorList>
            <person name="Klenk H.-P."/>
        </authorList>
    </citation>
    <scope>NUCLEOTIDE SEQUENCE [LARGE SCALE GENOMIC DNA]</scope>
    <source>
        <strain evidence="2 3">DSM 43868</strain>
    </source>
</reference>
<accession>A0A562ICA9</accession>
<evidence type="ECO:0000256" key="1">
    <source>
        <dbReference type="SAM" id="SignalP"/>
    </source>
</evidence>
<dbReference type="InterPro" id="IPR011042">
    <property type="entry name" value="6-blade_b-propeller_TolB-like"/>
</dbReference>
<dbReference type="OrthoDB" id="39703at2"/>
<dbReference type="AlphaFoldDB" id="A0A562ICA9"/>
<sequence>MYATPRARLAGATAIGVLIAALPATVAHAADRTVRVSVATDGTQATSDSHQPSISGDGRYVAYQSTADDIVTQPVSDGANVYLYDRQLGTTRLVSTPKTGAPAASAASGSAEVSGDGRYVTFTSNAANLVPGDANATTDVFLWEAATGTTVPVSATPAGVPGNGTALSPRVSADGRYVTFWSNAKDLTGYDIPWQLQVFRFDRLSRTNILVAVPRHGTDGGGEHSDISADGQFVAYDSQGTGLVAGDTNGRFDIFRMEIPRPITR</sequence>
<proteinExistence type="predicted"/>
<gene>
    <name evidence="2" type="ORF">JD77_03628</name>
</gene>
<dbReference type="Gene3D" id="2.120.10.30">
    <property type="entry name" value="TolB, C-terminal domain"/>
    <property type="match status" value="1"/>
</dbReference>
<feature type="chain" id="PRO_5021994250" evidence="1">
    <location>
        <begin position="30"/>
        <end position="265"/>
    </location>
</feature>
<protein>
    <submittedName>
        <fullName evidence="2">WD40 repeat protein</fullName>
    </submittedName>
</protein>